<name>A0A6P3B427_9BURK</name>
<protein>
    <submittedName>
        <fullName evidence="3">Sugar-binding protein</fullName>
    </submittedName>
</protein>
<evidence type="ECO:0000313" key="3">
    <source>
        <dbReference type="EMBL" id="VWD50545.1"/>
    </source>
</evidence>
<feature type="region of interest" description="Disordered" evidence="1">
    <location>
        <begin position="218"/>
        <end position="241"/>
    </location>
</feature>
<dbReference type="Pfam" id="PF03527">
    <property type="entry name" value="RHS"/>
    <property type="match status" value="1"/>
</dbReference>
<dbReference type="EMBL" id="CABVQS010000026">
    <property type="protein sequence ID" value="VWD50545.1"/>
    <property type="molecule type" value="Genomic_DNA"/>
</dbReference>
<proteinExistence type="predicted"/>
<sequence length="317" mass="34800">MNGERTVFGWDGDTLAYESGEQGSTHYLYEAGSFVPMVQYASASVDGFETPSRRETDRYVPEDDPLQRVPERVGEAHAFYYHCDQIGTPQLLTDDEGDVVWEASYKAWGEAREVIARASKAAGITPRNSLRFQGQQVDDETGLHYNRYRYYDPQASRFISKDPIGLAGGINVYAYGPNPIEWGDPLGLAGNRANRRAGSILSDIDSSGGGHAYARHGAGTTMAQQEHRAKTGIPPDNPCPKRPRPINSTRFLSNIDQLDAIQRGIALMDANGTNTETFDMGRTVGEGYRAGGGCPETTKRVTVVRRNGNIVTAYPQL</sequence>
<dbReference type="NCBIfam" id="TIGR03696">
    <property type="entry name" value="Rhs_assc_core"/>
    <property type="match status" value="1"/>
</dbReference>
<evidence type="ECO:0000256" key="1">
    <source>
        <dbReference type="SAM" id="MobiDB-lite"/>
    </source>
</evidence>
<evidence type="ECO:0000259" key="2">
    <source>
        <dbReference type="Pfam" id="PF03527"/>
    </source>
</evidence>
<dbReference type="Proteomes" id="UP000494109">
    <property type="component" value="Unassembled WGS sequence"/>
</dbReference>
<gene>
    <name evidence="3" type="ORF">BCO71033_05294</name>
</gene>
<evidence type="ECO:0000313" key="4">
    <source>
        <dbReference type="Proteomes" id="UP000494109"/>
    </source>
</evidence>
<dbReference type="AlphaFoldDB" id="A0A6P3B427"/>
<accession>A0A6P3B427</accession>
<reference evidence="3 4" key="1">
    <citation type="submission" date="2019-09" db="EMBL/GenBank/DDBJ databases">
        <authorList>
            <person name="Depoorter E."/>
        </authorList>
    </citation>
    <scope>NUCLEOTIDE SEQUENCE [LARGE SCALE GENOMIC DNA]</scope>
    <source>
        <strain evidence="3">R-71033</strain>
    </source>
</reference>
<dbReference type="InterPro" id="IPR050708">
    <property type="entry name" value="T6SS_VgrG/RHS"/>
</dbReference>
<dbReference type="Gene3D" id="2.180.10.10">
    <property type="entry name" value="RHS repeat-associated core"/>
    <property type="match status" value="1"/>
</dbReference>
<organism evidence="3 4">
    <name type="scientific">Burkholderia contaminans</name>
    <dbReference type="NCBI Taxonomy" id="488447"/>
    <lineage>
        <taxon>Bacteria</taxon>
        <taxon>Pseudomonadati</taxon>
        <taxon>Pseudomonadota</taxon>
        <taxon>Betaproteobacteria</taxon>
        <taxon>Burkholderiales</taxon>
        <taxon>Burkholderiaceae</taxon>
        <taxon>Burkholderia</taxon>
        <taxon>Burkholderia cepacia complex</taxon>
    </lineage>
</organism>
<feature type="domain" description="RHS protein conserved region" evidence="2">
    <location>
        <begin position="79"/>
        <end position="113"/>
    </location>
</feature>
<dbReference type="InterPro" id="IPR001826">
    <property type="entry name" value="RHS"/>
</dbReference>
<dbReference type="PANTHER" id="PTHR32305">
    <property type="match status" value="1"/>
</dbReference>
<dbReference type="InterPro" id="IPR022385">
    <property type="entry name" value="Rhs_assc_core"/>
</dbReference>
<dbReference type="PANTHER" id="PTHR32305:SF15">
    <property type="entry name" value="PROTEIN RHSA-RELATED"/>
    <property type="match status" value="1"/>
</dbReference>